<dbReference type="Pfam" id="PF00248">
    <property type="entry name" value="Aldo_ket_red"/>
    <property type="match status" value="1"/>
</dbReference>
<feature type="domain" description="NADP-dependent oxidoreductase" evidence="1">
    <location>
        <begin position="12"/>
        <end position="304"/>
    </location>
</feature>
<gene>
    <name evidence="2" type="ORF">HCJ96_13015</name>
</gene>
<dbReference type="Gene3D" id="3.20.20.100">
    <property type="entry name" value="NADP-dependent oxidoreductase domain"/>
    <property type="match status" value="1"/>
</dbReference>
<comment type="caution">
    <text evidence="2">The sequence shown here is derived from an EMBL/GenBank/DDBJ whole genome shotgun (WGS) entry which is preliminary data.</text>
</comment>
<dbReference type="CDD" id="cd19092">
    <property type="entry name" value="AKR_BsYcsN_EcYdhF-like"/>
    <property type="match status" value="1"/>
</dbReference>
<protein>
    <submittedName>
        <fullName evidence="2">Aldo/keto reductase</fullName>
    </submittedName>
</protein>
<dbReference type="PROSITE" id="PS51257">
    <property type="entry name" value="PROKAR_LIPOPROTEIN"/>
    <property type="match status" value="1"/>
</dbReference>
<dbReference type="PANTHER" id="PTHR43364">
    <property type="entry name" value="NADH-SPECIFIC METHYLGLYOXAL REDUCTASE-RELATED"/>
    <property type="match status" value="1"/>
</dbReference>
<evidence type="ECO:0000259" key="1">
    <source>
        <dbReference type="Pfam" id="PF00248"/>
    </source>
</evidence>
<dbReference type="PANTHER" id="PTHR43364:SF1">
    <property type="entry name" value="OXIDOREDUCTASE YDHF"/>
    <property type="match status" value="1"/>
</dbReference>
<dbReference type="EMBL" id="JAATNW010000006">
    <property type="protein sequence ID" value="NMH60951.1"/>
    <property type="molecule type" value="Genomic_DNA"/>
</dbReference>
<reference evidence="2 3" key="1">
    <citation type="submission" date="2020-03" db="EMBL/GenBank/DDBJ databases">
        <title>Alteromonas ponticola sp. nov., isolated from seawater.</title>
        <authorList>
            <person name="Yoon J.-H."/>
            <person name="Kim Y.-O."/>
        </authorList>
    </citation>
    <scope>NUCLEOTIDE SEQUENCE [LARGE SCALE GENOMIC DNA]</scope>
    <source>
        <strain evidence="2 3">MYP5</strain>
    </source>
</reference>
<dbReference type="InterPro" id="IPR023210">
    <property type="entry name" value="NADP_OxRdtase_dom"/>
</dbReference>
<organism evidence="2 3">
    <name type="scientific">Alteromonas ponticola</name>
    <dbReference type="NCBI Taxonomy" id="2720613"/>
    <lineage>
        <taxon>Bacteria</taxon>
        <taxon>Pseudomonadati</taxon>
        <taxon>Pseudomonadota</taxon>
        <taxon>Gammaproteobacteria</taxon>
        <taxon>Alteromonadales</taxon>
        <taxon>Alteromonadaceae</taxon>
        <taxon>Alteromonas/Salinimonas group</taxon>
        <taxon>Alteromonas</taxon>
    </lineage>
</organism>
<evidence type="ECO:0000313" key="3">
    <source>
        <dbReference type="Proteomes" id="UP000709336"/>
    </source>
</evidence>
<dbReference type="RefSeq" id="WP_169211491.1">
    <property type="nucleotide sequence ID" value="NZ_JAATNW010000006.1"/>
</dbReference>
<name>A0ABX1R638_9ALTE</name>
<proteinExistence type="predicted"/>
<dbReference type="SUPFAM" id="SSF51430">
    <property type="entry name" value="NAD(P)-linked oxidoreductase"/>
    <property type="match status" value="1"/>
</dbReference>
<sequence length="317" mass="35581">MLKTIFSQASNLIYGCMGLGGGWDSTEYDRSHVQQAEEVINVALEAGITVFDHADIYTHGKAEAVFGEVLKKTPALREKLILQSKCAIRFADEHGPKRYDFSPAWIKSSVENSLRRLHTEHLDILLLHRPDPLMEPEPLAEALQQLIQAGKIAHVGVSNMHGHQIAFLQAALNRPIVVNQLEMSLAHRDWLEDGITTGSIQNRQMGYAPGTLEYCWTNKVQLQAWGSLAQGRFSGRPTTDTREQATSELVQQLAQKYSTHAEAVLLAWLMRHPIGIQPLIGTTNLDRIRACADVGRFTLSREDWYLLLERVRGEEVP</sequence>
<keyword evidence="3" id="KW-1185">Reference proteome</keyword>
<evidence type="ECO:0000313" key="2">
    <source>
        <dbReference type="EMBL" id="NMH60951.1"/>
    </source>
</evidence>
<dbReference type="Proteomes" id="UP000709336">
    <property type="component" value="Unassembled WGS sequence"/>
</dbReference>
<dbReference type="InterPro" id="IPR036812">
    <property type="entry name" value="NAD(P)_OxRdtase_dom_sf"/>
</dbReference>
<dbReference type="InterPro" id="IPR050523">
    <property type="entry name" value="AKR_Detox_Biosynth"/>
</dbReference>
<accession>A0ABX1R638</accession>